<organism evidence="6 7">
    <name type="scientific">Agrilus planipennis</name>
    <name type="common">Emerald ash borer</name>
    <name type="synonym">Agrilus marcopoli</name>
    <dbReference type="NCBI Taxonomy" id="224129"/>
    <lineage>
        <taxon>Eukaryota</taxon>
        <taxon>Metazoa</taxon>
        <taxon>Ecdysozoa</taxon>
        <taxon>Arthropoda</taxon>
        <taxon>Hexapoda</taxon>
        <taxon>Insecta</taxon>
        <taxon>Pterygota</taxon>
        <taxon>Neoptera</taxon>
        <taxon>Endopterygota</taxon>
        <taxon>Coleoptera</taxon>
        <taxon>Polyphaga</taxon>
        <taxon>Elateriformia</taxon>
        <taxon>Buprestoidea</taxon>
        <taxon>Buprestidae</taxon>
        <taxon>Agrilinae</taxon>
        <taxon>Agrilus</taxon>
    </lineage>
</organism>
<keyword evidence="2" id="KW-0116">cAMP-binding</keyword>
<gene>
    <name evidence="7" type="primary">LOC108738938</name>
</gene>
<protein>
    <submittedName>
        <fullName evidence="7">cAMP-dependent protein kinase type II regulatory subunit-like isoform X1</fullName>
    </submittedName>
</protein>
<evidence type="ECO:0000256" key="2">
    <source>
        <dbReference type="ARBA" id="ARBA00022566"/>
    </source>
</evidence>
<feature type="compositionally biased region" description="Low complexity" evidence="4">
    <location>
        <begin position="61"/>
        <end position="80"/>
    </location>
</feature>
<proteinExistence type="inferred from homology"/>
<evidence type="ECO:0000256" key="4">
    <source>
        <dbReference type="SAM" id="MobiDB-lite"/>
    </source>
</evidence>
<comment type="similarity">
    <text evidence="1">Belongs to the cAMP-dependent kinase regulatory chain family.</text>
</comment>
<dbReference type="Proteomes" id="UP000192223">
    <property type="component" value="Unplaced"/>
</dbReference>
<dbReference type="KEGG" id="apln:108738938"/>
<dbReference type="InterPro" id="IPR000595">
    <property type="entry name" value="cNMP-bd_dom"/>
</dbReference>
<evidence type="ECO:0000313" key="7">
    <source>
        <dbReference type="RefSeq" id="XP_018328063.1"/>
    </source>
</evidence>
<keyword evidence="2" id="KW-0547">Nucleotide-binding</keyword>
<dbReference type="GO" id="GO:0005829">
    <property type="term" value="C:cytosol"/>
    <property type="evidence" value="ECO:0007669"/>
    <property type="project" value="TreeGrafter"/>
</dbReference>
<dbReference type="RefSeq" id="XP_018328063.1">
    <property type="nucleotide sequence ID" value="XM_018472561.1"/>
</dbReference>
<dbReference type="PANTHER" id="PTHR11635:SF152">
    <property type="entry name" value="CAMP-DEPENDENT PROTEIN KINASE TYPE I REGULATORY SUBUNIT-RELATED"/>
    <property type="match status" value="1"/>
</dbReference>
<dbReference type="AlphaFoldDB" id="A0A1W4X6P5"/>
<evidence type="ECO:0000259" key="5">
    <source>
        <dbReference type="PROSITE" id="PS50042"/>
    </source>
</evidence>
<name>A0A1W4X6P5_AGRPL</name>
<dbReference type="Gene3D" id="2.60.120.10">
    <property type="entry name" value="Jelly Rolls"/>
    <property type="match status" value="1"/>
</dbReference>
<dbReference type="InParanoid" id="A0A1W4X6P5"/>
<dbReference type="Gene3D" id="1.20.890.10">
    <property type="entry name" value="cAMP-dependent protein kinase regulatory subunit, dimerization-anchoring domain"/>
    <property type="match status" value="1"/>
</dbReference>
<evidence type="ECO:0000256" key="1">
    <source>
        <dbReference type="ARBA" id="ARBA00005753"/>
    </source>
</evidence>
<dbReference type="InterPro" id="IPR014710">
    <property type="entry name" value="RmlC-like_jellyroll"/>
</dbReference>
<evidence type="ECO:0000313" key="6">
    <source>
        <dbReference type="Proteomes" id="UP000192223"/>
    </source>
</evidence>
<keyword evidence="3" id="KW-0114">cAMP</keyword>
<dbReference type="GO" id="GO:0004862">
    <property type="term" value="F:cAMP-dependent protein kinase inhibitor activity"/>
    <property type="evidence" value="ECO:0007669"/>
    <property type="project" value="TreeGrafter"/>
</dbReference>
<dbReference type="CDD" id="cd00038">
    <property type="entry name" value="CAP_ED"/>
    <property type="match status" value="1"/>
</dbReference>
<dbReference type="STRING" id="224129.A0A1W4X6P5"/>
<feature type="region of interest" description="Disordered" evidence="4">
    <location>
        <begin position="61"/>
        <end position="97"/>
    </location>
</feature>
<dbReference type="OrthoDB" id="6334211at2759"/>
<keyword evidence="6" id="KW-1185">Reference proteome</keyword>
<dbReference type="InterPro" id="IPR050503">
    <property type="entry name" value="cAMP-dep_PK_reg_su-like"/>
</dbReference>
<dbReference type="SUPFAM" id="SSF47391">
    <property type="entry name" value="Dimerization-anchoring domain of cAMP-dependent PK regulatory subunit"/>
    <property type="match status" value="1"/>
</dbReference>
<dbReference type="GeneID" id="108738938"/>
<sequence length="232" mass="26374">MTYFTLPKEFGDVISNFAESYLTDRPDDIIEYAAGYFERLQLNRRPLMILGSMESNTSLTPLTNISSSSSSTYSSHTTSPLQQIEQEEDEVTISASPQKNTEEYSYLMDMLRNIPRFSTVDEVILKDIVDMMYPIFVSAGDTVFDQADPRNNIYVIEQGIFHVITLSRDTCQEEILYVYSHQGNFGQMFVRENCPIPASVRAVTNGVLWIIEGRVIHRIIAGLKKSTNIINN</sequence>
<dbReference type="SUPFAM" id="SSF51206">
    <property type="entry name" value="cAMP-binding domain-like"/>
    <property type="match status" value="1"/>
</dbReference>
<feature type="domain" description="Cyclic nucleotide-binding" evidence="5">
    <location>
        <begin position="116"/>
        <end position="220"/>
    </location>
</feature>
<accession>A0A1W4X6P5</accession>
<dbReference type="PANTHER" id="PTHR11635">
    <property type="entry name" value="CAMP-DEPENDENT PROTEIN KINASE REGULATORY CHAIN"/>
    <property type="match status" value="1"/>
</dbReference>
<dbReference type="GO" id="GO:0030552">
    <property type="term" value="F:cAMP binding"/>
    <property type="evidence" value="ECO:0007669"/>
    <property type="project" value="UniProtKB-KW"/>
</dbReference>
<dbReference type="PROSITE" id="PS50042">
    <property type="entry name" value="CNMP_BINDING_3"/>
    <property type="match status" value="1"/>
</dbReference>
<dbReference type="InterPro" id="IPR018490">
    <property type="entry name" value="cNMP-bd_dom_sf"/>
</dbReference>
<reference evidence="7" key="1">
    <citation type="submission" date="2025-08" db="UniProtKB">
        <authorList>
            <consortium name="RefSeq"/>
        </authorList>
    </citation>
    <scope>IDENTIFICATION</scope>
    <source>
        <tissue evidence="7">Entire body</tissue>
    </source>
</reference>
<dbReference type="GO" id="GO:0034236">
    <property type="term" value="F:protein kinase A catalytic subunit binding"/>
    <property type="evidence" value="ECO:0007669"/>
    <property type="project" value="TreeGrafter"/>
</dbReference>
<dbReference type="GO" id="GO:0005952">
    <property type="term" value="C:cAMP-dependent protein kinase complex"/>
    <property type="evidence" value="ECO:0007669"/>
    <property type="project" value="InterPro"/>
</dbReference>
<evidence type="ECO:0000256" key="3">
    <source>
        <dbReference type="ARBA" id="ARBA00023149"/>
    </source>
</evidence>
<dbReference type="Pfam" id="PF00027">
    <property type="entry name" value="cNMP_binding"/>
    <property type="match status" value="1"/>
</dbReference>